<dbReference type="CDD" id="cd00796">
    <property type="entry name" value="INT_Rci_Hp1_C"/>
    <property type="match status" value="1"/>
</dbReference>
<dbReference type="AlphaFoldDB" id="A0A4R5W576"/>
<dbReference type="Pfam" id="PF00589">
    <property type="entry name" value="Phage_integrase"/>
    <property type="match status" value="1"/>
</dbReference>
<dbReference type="GO" id="GO:0015074">
    <property type="term" value="P:DNA integration"/>
    <property type="evidence" value="ECO:0007669"/>
    <property type="project" value="UniProtKB-KW"/>
</dbReference>
<proteinExistence type="predicted"/>
<name>A0A4R5W576_9BURK</name>
<evidence type="ECO:0000256" key="2">
    <source>
        <dbReference type="ARBA" id="ARBA00023172"/>
    </source>
</evidence>
<keyword evidence="1" id="KW-0229">DNA integration</keyword>
<dbReference type="InterPro" id="IPR011010">
    <property type="entry name" value="DNA_brk_join_enz"/>
</dbReference>
<sequence>MASFVKRSGSWYATVRRKGYPSISKTFPNKALAQEWARGIEQSMDASKFSDARILSDIPLKVLISRYIEDVGGQDGFGKNKSATLVSLRSYLGEVLIGNLTSDRIMEFVQDRIRLGAGGVTIAIDLTYLKQVLDTAKYLWKIPVNPEAVSEARILMRYAGVNTRSKERNRRPTEEELTKLYAYFDAPTRRKTIPYTDIIKFAIASAMRLGEITRIRWCDLNEAERTILISDRKDPKQKSGNDQVVPLLGEAFDIVMRQPRSSDRIFPVHEKTISSVFPRACQALGIDDLRFHDFRHEGVSRLFEQGYRIEQVALVSGHKSWENLKRYTQLKARDLHRN</sequence>
<comment type="caution">
    <text evidence="4">The sequence shown here is derived from an EMBL/GenBank/DDBJ whole genome shotgun (WGS) entry which is preliminary data.</text>
</comment>
<accession>A0A4R5W576</accession>
<gene>
    <name evidence="4" type="ORF">E2I14_00430</name>
</gene>
<reference evidence="4 5" key="1">
    <citation type="submission" date="2019-03" db="EMBL/GenBank/DDBJ databases">
        <title>Sapientia aquatica gen. nov., sp. nov., isolated from a crater lake.</title>
        <authorList>
            <person name="Felfoldi T."/>
            <person name="Szabo A."/>
            <person name="Toth E."/>
            <person name="Schumann P."/>
            <person name="Keki Z."/>
            <person name="Marialigeti K."/>
            <person name="Mathe I."/>
        </authorList>
    </citation>
    <scope>NUCLEOTIDE SEQUENCE [LARGE SCALE GENOMIC DNA]</scope>
    <source>
        <strain evidence="4 5">SA-152</strain>
    </source>
</reference>
<keyword evidence="5" id="KW-1185">Reference proteome</keyword>
<dbReference type="PANTHER" id="PTHR30349:SF94">
    <property type="entry name" value="INTEGRASE_RECOMBINASE HI_1414-RELATED"/>
    <property type="match status" value="1"/>
</dbReference>
<dbReference type="InterPro" id="IPR050090">
    <property type="entry name" value="Tyrosine_recombinase_XerCD"/>
</dbReference>
<evidence type="ECO:0000256" key="1">
    <source>
        <dbReference type="ARBA" id="ARBA00022908"/>
    </source>
</evidence>
<dbReference type="PROSITE" id="PS51898">
    <property type="entry name" value="TYR_RECOMBINASE"/>
    <property type="match status" value="1"/>
</dbReference>
<dbReference type="InterPro" id="IPR002104">
    <property type="entry name" value="Integrase_catalytic"/>
</dbReference>
<dbReference type="OrthoDB" id="662444at2"/>
<dbReference type="PANTHER" id="PTHR30349">
    <property type="entry name" value="PHAGE INTEGRASE-RELATED"/>
    <property type="match status" value="1"/>
</dbReference>
<dbReference type="InterPro" id="IPR013762">
    <property type="entry name" value="Integrase-like_cat_sf"/>
</dbReference>
<protein>
    <submittedName>
        <fullName evidence="4">Site-specific integrase</fullName>
    </submittedName>
</protein>
<dbReference type="Proteomes" id="UP000294829">
    <property type="component" value="Unassembled WGS sequence"/>
</dbReference>
<dbReference type="SUPFAM" id="SSF56349">
    <property type="entry name" value="DNA breaking-rejoining enzymes"/>
    <property type="match status" value="1"/>
</dbReference>
<dbReference type="GO" id="GO:0003677">
    <property type="term" value="F:DNA binding"/>
    <property type="evidence" value="ECO:0007669"/>
    <property type="project" value="InterPro"/>
</dbReference>
<evidence type="ECO:0000259" key="3">
    <source>
        <dbReference type="PROSITE" id="PS51898"/>
    </source>
</evidence>
<keyword evidence="2" id="KW-0233">DNA recombination</keyword>
<evidence type="ECO:0000313" key="4">
    <source>
        <dbReference type="EMBL" id="TDK68060.1"/>
    </source>
</evidence>
<organism evidence="4 5">
    <name type="scientific">Sapientia aquatica</name>
    <dbReference type="NCBI Taxonomy" id="1549640"/>
    <lineage>
        <taxon>Bacteria</taxon>
        <taxon>Pseudomonadati</taxon>
        <taxon>Pseudomonadota</taxon>
        <taxon>Betaproteobacteria</taxon>
        <taxon>Burkholderiales</taxon>
        <taxon>Oxalobacteraceae</taxon>
        <taxon>Sapientia</taxon>
    </lineage>
</organism>
<dbReference type="GO" id="GO:0006310">
    <property type="term" value="P:DNA recombination"/>
    <property type="evidence" value="ECO:0007669"/>
    <property type="project" value="UniProtKB-KW"/>
</dbReference>
<evidence type="ECO:0000313" key="5">
    <source>
        <dbReference type="Proteomes" id="UP000294829"/>
    </source>
</evidence>
<dbReference type="EMBL" id="SMYL01000001">
    <property type="protein sequence ID" value="TDK68060.1"/>
    <property type="molecule type" value="Genomic_DNA"/>
</dbReference>
<feature type="domain" description="Tyr recombinase" evidence="3">
    <location>
        <begin position="167"/>
        <end position="338"/>
    </location>
</feature>
<dbReference type="RefSeq" id="WP_133324353.1">
    <property type="nucleotide sequence ID" value="NZ_SMYL01000001.1"/>
</dbReference>
<dbReference type="Gene3D" id="1.10.443.10">
    <property type="entry name" value="Intergrase catalytic core"/>
    <property type="match status" value="1"/>
</dbReference>